<protein>
    <submittedName>
        <fullName evidence="1">Uncharacterized protein</fullName>
    </submittedName>
</protein>
<dbReference type="VEuPathDB" id="TriTrypDB:ADEAN_000283800"/>
<gene>
    <name evidence="1" type="ORF">ADEAN_000283800</name>
</gene>
<name>A0A7G2C9E3_9TRYP</name>
<evidence type="ECO:0000313" key="2">
    <source>
        <dbReference type="Proteomes" id="UP000515908"/>
    </source>
</evidence>
<sequence length="135" mass="14952">MDGSLDRLFTAMVENSVYLQGVGTVCRQSAFDETVTDLGQSCRMKEGLSKAVFKDLYSYSPREPEDSFTRGSEVASEVASSSAGWSPPFTGANSQDSFEDVTYASLHDRQNTRAREYLLSHRRNRVGSTQGYSLL</sequence>
<proteinExistence type="predicted"/>
<keyword evidence="2" id="KW-1185">Reference proteome</keyword>
<dbReference type="AlphaFoldDB" id="A0A7G2C9E3"/>
<organism evidence="1 2">
    <name type="scientific">Angomonas deanei</name>
    <dbReference type="NCBI Taxonomy" id="59799"/>
    <lineage>
        <taxon>Eukaryota</taxon>
        <taxon>Discoba</taxon>
        <taxon>Euglenozoa</taxon>
        <taxon>Kinetoplastea</taxon>
        <taxon>Metakinetoplastina</taxon>
        <taxon>Trypanosomatida</taxon>
        <taxon>Trypanosomatidae</taxon>
        <taxon>Strigomonadinae</taxon>
        <taxon>Angomonas</taxon>
    </lineage>
</organism>
<dbReference type="EMBL" id="LR877149">
    <property type="protein sequence ID" value="CAD2215383.1"/>
    <property type="molecule type" value="Genomic_DNA"/>
</dbReference>
<reference evidence="1 2" key="1">
    <citation type="submission" date="2020-08" db="EMBL/GenBank/DDBJ databases">
        <authorList>
            <person name="Newling K."/>
            <person name="Davey J."/>
            <person name="Forrester S."/>
        </authorList>
    </citation>
    <scope>NUCLEOTIDE SEQUENCE [LARGE SCALE GENOMIC DNA]</scope>
    <source>
        <strain evidence="2">Crithidia deanei Carvalho (ATCC PRA-265)</strain>
    </source>
</reference>
<evidence type="ECO:0000313" key="1">
    <source>
        <dbReference type="EMBL" id="CAD2215383.1"/>
    </source>
</evidence>
<accession>A0A7G2C9E3</accession>
<dbReference type="Proteomes" id="UP000515908">
    <property type="component" value="Chromosome 05"/>
</dbReference>